<dbReference type="GO" id="GO:0033958">
    <property type="term" value="F:DNA-deoxyinosine glycosylase activity"/>
    <property type="evidence" value="ECO:0007669"/>
    <property type="project" value="UniProtKB-EC"/>
</dbReference>
<dbReference type="AlphaFoldDB" id="A0A5M8FV96"/>
<dbReference type="NCBIfam" id="TIGR04274">
    <property type="entry name" value="hypoxanDNAglyco"/>
    <property type="match status" value="1"/>
</dbReference>
<dbReference type="CDD" id="cd10032">
    <property type="entry name" value="UDG-F6_HDG"/>
    <property type="match status" value="1"/>
</dbReference>
<comment type="caution">
    <text evidence="2">The sequence shown here is derived from an EMBL/GenBank/DDBJ whole genome shotgun (WGS) entry which is preliminary data.</text>
</comment>
<dbReference type="EMBL" id="VWXX01000001">
    <property type="protein sequence ID" value="KAA6187748.1"/>
    <property type="molecule type" value="Genomic_DNA"/>
</dbReference>
<gene>
    <name evidence="2" type="ORF">F2Q65_00445</name>
</gene>
<keyword evidence="3" id="KW-1185">Reference proteome</keyword>
<dbReference type="Proteomes" id="UP000322981">
    <property type="component" value="Unassembled WGS sequence"/>
</dbReference>
<dbReference type="Pfam" id="PF03167">
    <property type="entry name" value="UDG"/>
    <property type="match status" value="1"/>
</dbReference>
<dbReference type="SUPFAM" id="SSF52141">
    <property type="entry name" value="Uracil-DNA glycosylase-like"/>
    <property type="match status" value="1"/>
</dbReference>
<dbReference type="EC" id="3.2.2.15" evidence="2"/>
<name>A0A5M8FV96_9GAMM</name>
<evidence type="ECO:0000313" key="3">
    <source>
        <dbReference type="Proteomes" id="UP000322981"/>
    </source>
</evidence>
<dbReference type="OrthoDB" id="9799921at2"/>
<protein>
    <submittedName>
        <fullName evidence="2">DNA-deoxyinosine glycosylase</fullName>
        <ecNumber evidence="2">3.2.2.15</ecNumber>
    </submittedName>
</protein>
<keyword evidence="2" id="KW-0378">Hydrolase</keyword>
<dbReference type="SMART" id="SM00987">
    <property type="entry name" value="UreE_C"/>
    <property type="match status" value="1"/>
</dbReference>
<dbReference type="InterPro" id="IPR036895">
    <property type="entry name" value="Uracil-DNA_glycosylase-like_sf"/>
</dbReference>
<dbReference type="SMART" id="SM00986">
    <property type="entry name" value="UDG"/>
    <property type="match status" value="1"/>
</dbReference>
<dbReference type="RefSeq" id="WP_150089298.1">
    <property type="nucleotide sequence ID" value="NZ_JBFUOH010000011.1"/>
</dbReference>
<evidence type="ECO:0000313" key="2">
    <source>
        <dbReference type="EMBL" id="KAA6187748.1"/>
    </source>
</evidence>
<sequence length="192" mass="20904">MSGDTRPHQPSARKAFPPILGPRPQLLILGSMPGEASLRLAQYYGHPRNAFWPIMTALLALPADADYARRARGLTDNGIALWDVIASCVRPGSLDSDIRADSVQVNDFAALFERCPGIGCIAFNGATAEREFRRRVLPGLAERLDAVQRLRLPSTSPAHAGLSFAAKLDAWRALDPWLRPQPGPDCGARRAE</sequence>
<dbReference type="InterPro" id="IPR005122">
    <property type="entry name" value="Uracil-DNA_glycosylase-like"/>
</dbReference>
<reference evidence="2 3" key="1">
    <citation type="submission" date="2019-09" db="EMBL/GenBank/DDBJ databases">
        <title>Whole-genome sequence of the purple sulfur bacterium Thiohalocapsa marina DSM 19078.</title>
        <authorList>
            <person name="Kyndt J.A."/>
            <person name="Meyer T.E."/>
        </authorList>
    </citation>
    <scope>NUCLEOTIDE SEQUENCE [LARGE SCALE GENOMIC DNA]</scope>
    <source>
        <strain evidence="2 3">DSM 19078</strain>
    </source>
</reference>
<organism evidence="2 3">
    <name type="scientific">Thiohalocapsa marina</name>
    <dbReference type="NCBI Taxonomy" id="424902"/>
    <lineage>
        <taxon>Bacteria</taxon>
        <taxon>Pseudomonadati</taxon>
        <taxon>Pseudomonadota</taxon>
        <taxon>Gammaproteobacteria</taxon>
        <taxon>Chromatiales</taxon>
        <taxon>Chromatiaceae</taxon>
        <taxon>Thiohalocapsa</taxon>
    </lineage>
</organism>
<feature type="domain" description="Uracil-DNA glycosylase-like" evidence="1">
    <location>
        <begin position="17"/>
        <end position="175"/>
    </location>
</feature>
<accession>A0A5M8FV96</accession>
<keyword evidence="2" id="KW-0326">Glycosidase</keyword>
<dbReference type="Gene3D" id="3.40.470.10">
    <property type="entry name" value="Uracil-DNA glycosylase-like domain"/>
    <property type="match status" value="1"/>
</dbReference>
<proteinExistence type="predicted"/>
<dbReference type="InterPro" id="IPR026353">
    <property type="entry name" value="Hypoxan-DNA_Glyclase"/>
</dbReference>
<evidence type="ECO:0000259" key="1">
    <source>
        <dbReference type="SMART" id="SM00986"/>
    </source>
</evidence>